<dbReference type="InterPro" id="IPR022813">
    <property type="entry name" value="SecD/SecF_arch_bac"/>
</dbReference>
<dbReference type="InterPro" id="IPR005665">
    <property type="entry name" value="SecF_bac"/>
</dbReference>
<keyword evidence="7 11" id="KW-1133">Transmembrane helix</keyword>
<dbReference type="NCBIfam" id="TIGR00966">
    <property type="entry name" value="transloc_SecF"/>
    <property type="match status" value="1"/>
</dbReference>
<organism evidence="13">
    <name type="scientific">freshwater metagenome</name>
    <dbReference type="NCBI Taxonomy" id="449393"/>
    <lineage>
        <taxon>unclassified sequences</taxon>
        <taxon>metagenomes</taxon>
        <taxon>ecological metagenomes</taxon>
    </lineage>
</organism>
<dbReference type="GO" id="GO:0006886">
    <property type="term" value="P:intracellular protein transport"/>
    <property type="evidence" value="ECO:0007669"/>
    <property type="project" value="InterPro"/>
</dbReference>
<keyword evidence="4" id="KW-1003">Cell membrane</keyword>
<dbReference type="GO" id="GO:0015450">
    <property type="term" value="F:protein-transporting ATPase activity"/>
    <property type="evidence" value="ECO:0007669"/>
    <property type="project" value="InterPro"/>
</dbReference>
<evidence type="ECO:0000256" key="1">
    <source>
        <dbReference type="ARBA" id="ARBA00004651"/>
    </source>
</evidence>
<feature type="transmembrane region" description="Helical" evidence="11">
    <location>
        <begin position="194"/>
        <end position="215"/>
    </location>
</feature>
<evidence type="ECO:0000256" key="7">
    <source>
        <dbReference type="ARBA" id="ARBA00022989"/>
    </source>
</evidence>
<evidence type="ECO:0000256" key="8">
    <source>
        <dbReference type="ARBA" id="ARBA00023010"/>
    </source>
</evidence>
<feature type="transmembrane region" description="Helical" evidence="11">
    <location>
        <begin position="278"/>
        <end position="303"/>
    </location>
</feature>
<reference evidence="13" key="1">
    <citation type="submission" date="2020-05" db="EMBL/GenBank/DDBJ databases">
        <authorList>
            <person name="Chiriac C."/>
            <person name="Salcher M."/>
            <person name="Ghai R."/>
            <person name="Kavagutti S V."/>
        </authorList>
    </citation>
    <scope>NUCLEOTIDE SEQUENCE</scope>
</reference>
<feature type="transmembrane region" description="Helical" evidence="11">
    <location>
        <begin position="143"/>
        <end position="160"/>
    </location>
</feature>
<dbReference type="PRINTS" id="PR01755">
    <property type="entry name" value="SECFTRNLCASE"/>
</dbReference>
<dbReference type="Pfam" id="PF02355">
    <property type="entry name" value="SecD_SecF_C"/>
    <property type="match status" value="1"/>
</dbReference>
<keyword evidence="5 11" id="KW-0812">Transmembrane</keyword>
<dbReference type="AlphaFoldDB" id="A0A6J6JZF0"/>
<dbReference type="InterPro" id="IPR048634">
    <property type="entry name" value="SecD_SecF_C"/>
</dbReference>
<keyword evidence="6" id="KW-0653">Protein transport</keyword>
<keyword evidence="3" id="KW-0813">Transport</keyword>
<feature type="region of interest" description="Disordered" evidence="10">
    <location>
        <begin position="344"/>
        <end position="373"/>
    </location>
</feature>
<evidence type="ECO:0000259" key="12">
    <source>
        <dbReference type="Pfam" id="PF02355"/>
    </source>
</evidence>
<dbReference type="EMBL" id="CAEZWJ010000001">
    <property type="protein sequence ID" value="CAB4642827.1"/>
    <property type="molecule type" value="Genomic_DNA"/>
</dbReference>
<dbReference type="InterPro" id="IPR022646">
    <property type="entry name" value="SecD/SecF_CS"/>
</dbReference>
<feature type="transmembrane region" description="Helical" evidence="11">
    <location>
        <begin position="21"/>
        <end position="41"/>
    </location>
</feature>
<dbReference type="PANTHER" id="PTHR30081:SF8">
    <property type="entry name" value="PROTEIN TRANSLOCASE SUBUNIT SECF"/>
    <property type="match status" value="1"/>
</dbReference>
<evidence type="ECO:0000256" key="10">
    <source>
        <dbReference type="SAM" id="MobiDB-lite"/>
    </source>
</evidence>
<accession>A0A6J6JZF0</accession>
<dbReference type="Gene3D" id="1.20.1640.10">
    <property type="entry name" value="Multidrug efflux transporter AcrB transmembrane domain"/>
    <property type="match status" value="1"/>
</dbReference>
<evidence type="ECO:0000256" key="11">
    <source>
        <dbReference type="SAM" id="Phobius"/>
    </source>
</evidence>
<evidence type="ECO:0000313" key="13">
    <source>
        <dbReference type="EMBL" id="CAB4642827.1"/>
    </source>
</evidence>
<keyword evidence="8" id="KW-0811">Translocation</keyword>
<dbReference type="Pfam" id="PF07549">
    <property type="entry name" value="Sec_GG"/>
    <property type="match status" value="1"/>
</dbReference>
<proteinExistence type="inferred from homology"/>
<sequence length="373" mass="40257">MSGRWQRLYRGETTVNFYGRRNVGFIASGLLLLVTIVSLFAQGLNLGIDFKGGVAFEMSVNGKITVEEARTILEENKVEASGAKIQTLSSGADERIRIQLEVLEPKVEESVREDLATKVGIKSGDVSIEKVSATWGRGITRDAIQALLTFLVLVSLFIAWRFEARMAAGALAAVVHDVLISVGVYSITGLEVTPATVVAFLTILGFSLYDTIVVFDKVNENQKRFANTRVPYADIVNVSMNQTLMRSLNTTIAAVLPVLSLLVLGSGVFGAVALQEFALALLVGMATGAYSSIFIASPVLGLLKERSREYVSMRGQVSIGTDMAHVMATGTPQSRRGRQIDNAVSTDASTPTPVPAVEAILSHPPRPRKKSRR</sequence>
<evidence type="ECO:0000256" key="2">
    <source>
        <dbReference type="ARBA" id="ARBA00015792"/>
    </source>
</evidence>
<evidence type="ECO:0000256" key="3">
    <source>
        <dbReference type="ARBA" id="ARBA00022448"/>
    </source>
</evidence>
<evidence type="ECO:0000256" key="6">
    <source>
        <dbReference type="ARBA" id="ARBA00022927"/>
    </source>
</evidence>
<comment type="subcellular location">
    <subcellularLocation>
        <location evidence="1">Cell membrane</location>
        <topology evidence="1">Multi-pass membrane protein</topology>
    </subcellularLocation>
</comment>
<evidence type="ECO:0000256" key="9">
    <source>
        <dbReference type="ARBA" id="ARBA00023136"/>
    </source>
</evidence>
<name>A0A6J6JZF0_9ZZZZ</name>
<evidence type="ECO:0000256" key="5">
    <source>
        <dbReference type="ARBA" id="ARBA00022692"/>
    </source>
</evidence>
<dbReference type="HAMAP" id="MF_01464_B">
    <property type="entry name" value="SecF_B"/>
    <property type="match status" value="1"/>
</dbReference>
<dbReference type="SUPFAM" id="SSF82866">
    <property type="entry name" value="Multidrug efflux transporter AcrB transmembrane domain"/>
    <property type="match status" value="1"/>
</dbReference>
<protein>
    <recommendedName>
        <fullName evidence="2">Protein translocase subunit SecF</fullName>
    </recommendedName>
</protein>
<feature type="transmembrane region" description="Helical" evidence="11">
    <location>
        <begin position="167"/>
        <end position="188"/>
    </location>
</feature>
<dbReference type="GO" id="GO:0005886">
    <property type="term" value="C:plasma membrane"/>
    <property type="evidence" value="ECO:0007669"/>
    <property type="project" value="UniProtKB-SubCell"/>
</dbReference>
<keyword evidence="9 11" id="KW-0472">Membrane</keyword>
<feature type="domain" description="Protein export membrane protein SecD/SecF C-terminal" evidence="12">
    <location>
        <begin position="116"/>
        <end position="305"/>
    </location>
</feature>
<feature type="transmembrane region" description="Helical" evidence="11">
    <location>
        <begin position="250"/>
        <end position="272"/>
    </location>
</feature>
<gene>
    <name evidence="13" type="ORF">UFOPK2214_00029</name>
</gene>
<evidence type="ECO:0000256" key="4">
    <source>
        <dbReference type="ARBA" id="ARBA00022475"/>
    </source>
</evidence>
<dbReference type="InterPro" id="IPR022645">
    <property type="entry name" value="SecD/SecF_bac"/>
</dbReference>
<dbReference type="PANTHER" id="PTHR30081">
    <property type="entry name" value="PROTEIN-EXPORT MEMBRANE PROTEIN SEC"/>
    <property type="match status" value="1"/>
</dbReference>